<feature type="transmembrane region" description="Helical" evidence="7">
    <location>
        <begin position="922"/>
        <end position="941"/>
    </location>
</feature>
<feature type="transmembrane region" description="Helical" evidence="7">
    <location>
        <begin position="962"/>
        <end position="985"/>
    </location>
</feature>
<feature type="transmembrane region" description="Helical" evidence="7">
    <location>
        <begin position="886"/>
        <end position="910"/>
    </location>
</feature>
<dbReference type="Gene3D" id="1.20.1640.10">
    <property type="entry name" value="Multidrug efflux transporter AcrB transmembrane domain"/>
    <property type="match status" value="2"/>
</dbReference>
<evidence type="ECO:0000256" key="7">
    <source>
        <dbReference type="SAM" id="Phobius"/>
    </source>
</evidence>
<dbReference type="RefSeq" id="WP_084116266.1">
    <property type="nucleotide sequence ID" value="NZ_FWXH01000009.1"/>
</dbReference>
<keyword evidence="5 7" id="KW-1133">Transmembrane helix</keyword>
<dbReference type="AlphaFoldDB" id="A0A1W1XNH2"/>
<dbReference type="InterPro" id="IPR050545">
    <property type="entry name" value="Mycobact_MmpL"/>
</dbReference>
<evidence type="ECO:0000313" key="9">
    <source>
        <dbReference type="EMBL" id="SMC25412.1"/>
    </source>
</evidence>
<feature type="transmembrane region" description="Helical" evidence="7">
    <location>
        <begin position="862"/>
        <end position="879"/>
    </location>
</feature>
<feature type="transmembrane region" description="Helical" evidence="7">
    <location>
        <begin position="280"/>
        <end position="302"/>
    </location>
</feature>
<dbReference type="Gene3D" id="1.10.287.950">
    <property type="entry name" value="Methyl-accepting chemotaxis protein"/>
    <property type="match status" value="2"/>
</dbReference>
<keyword evidence="4 7" id="KW-0812">Transmembrane</keyword>
<evidence type="ECO:0000256" key="3">
    <source>
        <dbReference type="ARBA" id="ARBA00022475"/>
    </source>
</evidence>
<dbReference type="InterPro" id="IPR000731">
    <property type="entry name" value="SSD"/>
</dbReference>
<dbReference type="SUPFAM" id="SSF82866">
    <property type="entry name" value="Multidrug efflux transporter AcrB transmembrane domain"/>
    <property type="match status" value="2"/>
</dbReference>
<comment type="subcellular location">
    <subcellularLocation>
        <location evidence="1">Cell membrane</location>
        <topology evidence="1">Multi-pass membrane protein</topology>
    </subcellularLocation>
</comment>
<evidence type="ECO:0000256" key="6">
    <source>
        <dbReference type="ARBA" id="ARBA00023136"/>
    </source>
</evidence>
<keyword evidence="3" id="KW-1003">Cell membrane</keyword>
<accession>A0A1W1XNH2</accession>
<evidence type="ECO:0000256" key="2">
    <source>
        <dbReference type="ARBA" id="ARBA00010157"/>
    </source>
</evidence>
<dbReference type="PANTHER" id="PTHR33406">
    <property type="entry name" value="MEMBRANE PROTEIN MJ1562-RELATED"/>
    <property type="match status" value="1"/>
</dbReference>
<name>A0A1W1XNH2_9CLOT</name>
<feature type="transmembrane region" description="Helical" evidence="7">
    <location>
        <begin position="200"/>
        <end position="222"/>
    </location>
</feature>
<evidence type="ECO:0000256" key="1">
    <source>
        <dbReference type="ARBA" id="ARBA00004651"/>
    </source>
</evidence>
<evidence type="ECO:0000256" key="4">
    <source>
        <dbReference type="ARBA" id="ARBA00022692"/>
    </source>
</evidence>
<dbReference type="EMBL" id="FWXH01000009">
    <property type="protein sequence ID" value="SMC25412.1"/>
    <property type="molecule type" value="Genomic_DNA"/>
</dbReference>
<evidence type="ECO:0000313" key="10">
    <source>
        <dbReference type="Proteomes" id="UP000192468"/>
    </source>
</evidence>
<dbReference type="OrthoDB" id="9782006at2"/>
<comment type="similarity">
    <text evidence="2">Belongs to the resistance-nodulation-cell division (RND) (TC 2.A.6) family. MmpL subfamily.</text>
</comment>
<organism evidence="9 10">
    <name type="scientific">Clostridium acidisoli DSM 12555</name>
    <dbReference type="NCBI Taxonomy" id="1121291"/>
    <lineage>
        <taxon>Bacteria</taxon>
        <taxon>Bacillati</taxon>
        <taxon>Bacillota</taxon>
        <taxon>Clostridia</taxon>
        <taxon>Eubacteriales</taxon>
        <taxon>Clostridiaceae</taxon>
        <taxon>Clostridium</taxon>
    </lineage>
</organism>
<dbReference type="PROSITE" id="PS50156">
    <property type="entry name" value="SSD"/>
    <property type="match status" value="1"/>
</dbReference>
<keyword evidence="10" id="KW-1185">Reference proteome</keyword>
<dbReference type="Proteomes" id="UP000192468">
    <property type="component" value="Unassembled WGS sequence"/>
</dbReference>
<keyword evidence="6 7" id="KW-0472">Membrane</keyword>
<protein>
    <submittedName>
        <fullName evidence="9">Putative drug exporter of the RND superfamily</fullName>
    </submittedName>
</protein>
<reference evidence="9 10" key="1">
    <citation type="submission" date="2017-04" db="EMBL/GenBank/DDBJ databases">
        <authorList>
            <person name="Afonso C.L."/>
            <person name="Miller P.J."/>
            <person name="Scott M.A."/>
            <person name="Spackman E."/>
            <person name="Goraichik I."/>
            <person name="Dimitrov K.M."/>
            <person name="Suarez D.L."/>
            <person name="Swayne D.E."/>
        </authorList>
    </citation>
    <scope>NUCLEOTIDE SEQUENCE [LARGE SCALE GENOMIC DNA]</scope>
    <source>
        <strain evidence="9 10">DSM 12555</strain>
    </source>
</reference>
<dbReference type="STRING" id="1121291.SAMN02745134_02438"/>
<feature type="transmembrane region" description="Helical" evidence="7">
    <location>
        <begin position="308"/>
        <end position="327"/>
    </location>
</feature>
<sequence>MRKIIKMKWFILTVWIVAVALSIVYSPNLNKVLRAKGQQFLSDDNPSMKADKILKKMDKTPGNADIIVFNGDNKLTSSQMNSIKNGVNNIKNNSDALGVSNLLDPFNLPDIKSKLISKDGKTIMVSFKLDKKDREVSDIKKQLDDKLKNVKVKYYLTGTDFISDDYIRTVSSGVDKSAVLTVLFILIVLIIMFRSIITPLISLLAVIISYIVSLAIVGQLVYRFNYPISSLTQMVIILVLFGVGTDYNILLFNRFKEEMSNSSSIDEAIVNTYKTAGKTIAFSILTVFIAFLSLTLAKFGLYRSGNCVAIAVVVLLLEILTLTPFIMKTLGTKLFWPSKKVTKHKQSKAWGKAASFSIKRPIIVSIVTILILTPIIYFNTQKYSYDTVNEIGDSVPSVKGFDLITKNFGKGEALTTTVVLENNKAMDNTEALSVIDNLTNKLKDIKGVKSVSSVTQPLSDPIDLMYLGKQTEGVTDGISKSKVGVDTIGGGLNQINTSLGSINLNDLSKVDELAVGTGKVQDGLNAVTLGLKQVNAGIAQGAAGADKISAGIEQAQNGMTQITTYTKQISDGVGEIQNGYVQLGTKYGEIANGVSGLQNGLDGMNNTIGELSKIYKFDNDPRYTNGVELYYSNLSEGITKLNSGLNEFKENYDILTGKLGTVNQTLNQINESQNQLLDGLNQLQNGSTALASGLRQGSTGQSTIIDNMSKLNAGLDQVKTGQTKLNSMLGTLSSSVPQLKDALSKSSNGLNSVSGGLEKTNDYLEQLNESKDFFAPKEMLSNDSIKQSLDMYMTKDRKIVKFTVVLDSDPYSAAAMNTSKEINDTIPGAIKGTVLKDAKYGTSGTSASDYDLNKVALNDLNTIKIIVLISVFIVLLIVIRSPLISLYISLALMAAYYISSTSLNFIVFHIFKLDGVSWNVPFFSFVMIVALGVDYSIFLMMRFKEYKDISQEEAIVLASKNIGGIVMSAALILGGTFVTLIPAGVRLLTQLAIAVVIGLIALSIILLPILLPALIALPKAINNKTNDNNYEDTDITA</sequence>
<dbReference type="PANTHER" id="PTHR33406:SF6">
    <property type="entry name" value="MEMBRANE PROTEIN YDGH-RELATED"/>
    <property type="match status" value="1"/>
</dbReference>
<feature type="transmembrane region" description="Helical" evidence="7">
    <location>
        <begin position="234"/>
        <end position="252"/>
    </location>
</feature>
<evidence type="ECO:0000259" key="8">
    <source>
        <dbReference type="PROSITE" id="PS50156"/>
    </source>
</evidence>
<dbReference type="InterPro" id="IPR004869">
    <property type="entry name" value="MMPL_dom"/>
</dbReference>
<gene>
    <name evidence="9" type="ORF">SAMN02745134_02438</name>
</gene>
<dbReference type="Pfam" id="PF03176">
    <property type="entry name" value="MMPL"/>
    <property type="match status" value="2"/>
</dbReference>
<proteinExistence type="inferred from homology"/>
<evidence type="ECO:0000256" key="5">
    <source>
        <dbReference type="ARBA" id="ARBA00022989"/>
    </source>
</evidence>
<feature type="transmembrane region" description="Helical" evidence="7">
    <location>
        <begin position="177"/>
        <end position="193"/>
    </location>
</feature>
<feature type="transmembrane region" description="Helical" evidence="7">
    <location>
        <begin position="991"/>
        <end position="1017"/>
    </location>
</feature>
<feature type="domain" description="SSD" evidence="8">
    <location>
        <begin position="200"/>
        <end position="325"/>
    </location>
</feature>
<dbReference type="GO" id="GO:0005886">
    <property type="term" value="C:plasma membrane"/>
    <property type="evidence" value="ECO:0007669"/>
    <property type="project" value="UniProtKB-SubCell"/>
</dbReference>